<dbReference type="PROSITE" id="PS00816">
    <property type="entry name" value="AIPM_HOMOCIT_SYNTH_2"/>
    <property type="match status" value="1"/>
</dbReference>
<gene>
    <name evidence="4" type="ORF">SAMN02745220_01507</name>
</gene>
<dbReference type="Proteomes" id="UP000184603">
    <property type="component" value="Unassembled WGS sequence"/>
</dbReference>
<dbReference type="AlphaFoldDB" id="A0A1M7Y359"/>
<name>A0A1M7Y359_9BACT</name>
<evidence type="ECO:0000256" key="2">
    <source>
        <dbReference type="ARBA" id="ARBA00022679"/>
    </source>
</evidence>
<organism evidence="4 5">
    <name type="scientific">Desulfopila aestuarii DSM 18488</name>
    <dbReference type="NCBI Taxonomy" id="1121416"/>
    <lineage>
        <taxon>Bacteria</taxon>
        <taxon>Pseudomonadati</taxon>
        <taxon>Thermodesulfobacteriota</taxon>
        <taxon>Desulfobulbia</taxon>
        <taxon>Desulfobulbales</taxon>
        <taxon>Desulfocapsaceae</taxon>
        <taxon>Desulfopila</taxon>
    </lineage>
</organism>
<evidence type="ECO:0000256" key="1">
    <source>
        <dbReference type="ARBA" id="ARBA00006154"/>
    </source>
</evidence>
<evidence type="ECO:0000313" key="5">
    <source>
        <dbReference type="Proteomes" id="UP000184603"/>
    </source>
</evidence>
<keyword evidence="2" id="KW-0808">Transferase</keyword>
<proteinExistence type="inferred from homology"/>
<dbReference type="Gene3D" id="1.10.238.260">
    <property type="match status" value="1"/>
</dbReference>
<keyword evidence="5" id="KW-1185">Reference proteome</keyword>
<dbReference type="InterPro" id="IPR000891">
    <property type="entry name" value="PYR_CT"/>
</dbReference>
<reference evidence="4 5" key="1">
    <citation type="submission" date="2016-12" db="EMBL/GenBank/DDBJ databases">
        <authorList>
            <person name="Song W.-J."/>
            <person name="Kurnit D.M."/>
        </authorList>
    </citation>
    <scope>NUCLEOTIDE SEQUENCE [LARGE SCALE GENOMIC DNA]</scope>
    <source>
        <strain evidence="4 5">DSM 18488</strain>
    </source>
</reference>
<feature type="domain" description="Pyruvate carboxyltransferase" evidence="3">
    <location>
        <begin position="5"/>
        <end position="257"/>
    </location>
</feature>
<dbReference type="Pfam" id="PF00682">
    <property type="entry name" value="HMGL-like"/>
    <property type="match status" value="1"/>
</dbReference>
<dbReference type="RefSeq" id="WP_073612832.1">
    <property type="nucleotide sequence ID" value="NZ_FRFE01000005.1"/>
</dbReference>
<sequence>MLHNCKIIDTTLREGEQTPGVLFSLEEKCRIVDGLAATGVQEIEVGIGSPLASCQPELMRYCRNHHPGLQTSVWCRCRDEDIRFTATLQPDVISLSIPASDLHLVDKLGKDRNWASKTLTESITLAIALGLQVSVGFEDGTRADPEFLVHLAILAKRSGAFRLRIADTVGIASPCSIQALITMLAREVPEIELGVHTHNDFGMATANAIAALESGAAWVDTTVLGLGERCGCARLEEIAAYAHLIAGHPSYHVAQLRPLAEQVATLANIEIPGNLPILGKKIFTCETGLHLQGLQNNPSTYEPYAPERVGSSRELLYGAKTGKNALAHQAAALGFDLSDTRLTAKLHNIRHKATQSGRPLNDSELREFLLK</sequence>
<dbReference type="InterPro" id="IPR002034">
    <property type="entry name" value="AIPM/Hcit_synth_CS"/>
</dbReference>
<dbReference type="GO" id="GO:0019752">
    <property type="term" value="P:carboxylic acid metabolic process"/>
    <property type="evidence" value="ECO:0007669"/>
    <property type="project" value="InterPro"/>
</dbReference>
<dbReference type="OrthoDB" id="9803573at2"/>
<dbReference type="Pfam" id="PF22617">
    <property type="entry name" value="HCS_D2"/>
    <property type="match status" value="1"/>
</dbReference>
<protein>
    <submittedName>
        <fullName evidence="4">Homocitrate synthase NifV</fullName>
    </submittedName>
</protein>
<dbReference type="InterPro" id="IPR054691">
    <property type="entry name" value="LeuA/HCS_post-cat"/>
</dbReference>
<evidence type="ECO:0000313" key="4">
    <source>
        <dbReference type="EMBL" id="SHO46454.1"/>
    </source>
</evidence>
<dbReference type="GO" id="GO:0046912">
    <property type="term" value="F:acyltransferase activity, acyl groups converted into alkyl on transfer"/>
    <property type="evidence" value="ECO:0007669"/>
    <property type="project" value="InterPro"/>
</dbReference>
<dbReference type="InterPro" id="IPR013785">
    <property type="entry name" value="Aldolase_TIM"/>
</dbReference>
<dbReference type="PROSITE" id="PS50991">
    <property type="entry name" value="PYR_CT"/>
    <property type="match status" value="1"/>
</dbReference>
<dbReference type="EMBL" id="FRFE01000005">
    <property type="protein sequence ID" value="SHO46454.1"/>
    <property type="molecule type" value="Genomic_DNA"/>
</dbReference>
<evidence type="ECO:0000259" key="3">
    <source>
        <dbReference type="PROSITE" id="PS50991"/>
    </source>
</evidence>
<accession>A0A1M7Y359</accession>
<dbReference type="PANTHER" id="PTHR42880">
    <property type="entry name" value="HOMOCITRATE SYNTHASE"/>
    <property type="match status" value="1"/>
</dbReference>
<dbReference type="SUPFAM" id="SSF51569">
    <property type="entry name" value="Aldolase"/>
    <property type="match status" value="1"/>
</dbReference>
<comment type="similarity">
    <text evidence="1">Belongs to the alpha-IPM synthase/homocitrate synthase family.</text>
</comment>
<dbReference type="PANTHER" id="PTHR42880:SF1">
    <property type="entry name" value="ISOPROPYLMALATE_HOMOCITRATE_CITRAMALATE SYNTHASE FAMILY PROTEIN"/>
    <property type="match status" value="1"/>
</dbReference>
<dbReference type="Gene3D" id="3.20.20.70">
    <property type="entry name" value="Aldolase class I"/>
    <property type="match status" value="1"/>
</dbReference>
<dbReference type="STRING" id="1121416.SAMN02745220_01507"/>